<gene>
    <name evidence="15" type="ORF">F4554_002575</name>
</gene>
<keyword evidence="16" id="KW-1185">Reference proteome</keyword>
<evidence type="ECO:0000256" key="9">
    <source>
        <dbReference type="ARBA" id="ARBA00029829"/>
    </source>
</evidence>
<sequence>MTAPDLPGVPDLHSLAAPYVLDALPEPELREFEAHLATCASCRNEVRELAAVTAELAAATAAEPPEQLRARVLAAVRATGQEAAPDARNGRTATGHNGRAGDSGTGSGTAGTPAPAPEGRHQPGTSGHGHRGRRSRRRGLFALAAALVILAGIGVGAGVVQYQQAEQRATQAVQERQRIETVLAAPDSRTVRGDVRGGGRVTVVVSHRLDQAVVLLDGLSQPPRGRTYQLWFIAGSNARSAGVVDVTGSGRLSEVLSGVGGANAFGISVEPKGGSKAPTTTPVAAVPLA</sequence>
<evidence type="ECO:0000256" key="6">
    <source>
        <dbReference type="ARBA" id="ARBA00023015"/>
    </source>
</evidence>
<comment type="subcellular location">
    <subcellularLocation>
        <location evidence="2">Cell membrane</location>
    </subcellularLocation>
    <subcellularLocation>
        <location evidence="1">Membrane</location>
        <topology evidence="1">Single-pass membrane protein</topology>
    </subcellularLocation>
</comment>
<accession>A0A852Z9R2</accession>
<dbReference type="InterPro" id="IPR027383">
    <property type="entry name" value="Znf_put"/>
</dbReference>
<dbReference type="EMBL" id="JACBZH010000001">
    <property type="protein sequence ID" value="NYH89937.1"/>
    <property type="molecule type" value="Genomic_DNA"/>
</dbReference>
<keyword evidence="4 12" id="KW-0812">Transmembrane</keyword>
<evidence type="ECO:0000256" key="2">
    <source>
        <dbReference type="ARBA" id="ARBA00004236"/>
    </source>
</evidence>
<dbReference type="InterPro" id="IPR051474">
    <property type="entry name" value="Anti-sigma-K/W_factor"/>
</dbReference>
<dbReference type="Pfam" id="PF13490">
    <property type="entry name" value="zf-HC2"/>
    <property type="match status" value="1"/>
</dbReference>
<evidence type="ECO:0000256" key="8">
    <source>
        <dbReference type="ARBA" id="ARBA00023163"/>
    </source>
</evidence>
<evidence type="ECO:0000256" key="1">
    <source>
        <dbReference type="ARBA" id="ARBA00004167"/>
    </source>
</evidence>
<feature type="transmembrane region" description="Helical" evidence="12">
    <location>
        <begin position="140"/>
        <end position="160"/>
    </location>
</feature>
<evidence type="ECO:0000256" key="10">
    <source>
        <dbReference type="ARBA" id="ARBA00030803"/>
    </source>
</evidence>
<evidence type="ECO:0000313" key="15">
    <source>
        <dbReference type="EMBL" id="NYH89937.1"/>
    </source>
</evidence>
<evidence type="ECO:0000256" key="12">
    <source>
        <dbReference type="SAM" id="Phobius"/>
    </source>
</evidence>
<evidence type="ECO:0000256" key="11">
    <source>
        <dbReference type="SAM" id="MobiDB-lite"/>
    </source>
</evidence>
<dbReference type="Proteomes" id="UP000579605">
    <property type="component" value="Unassembled WGS sequence"/>
</dbReference>
<dbReference type="GO" id="GO:0016989">
    <property type="term" value="F:sigma factor antagonist activity"/>
    <property type="evidence" value="ECO:0007669"/>
    <property type="project" value="TreeGrafter"/>
</dbReference>
<evidence type="ECO:0000256" key="7">
    <source>
        <dbReference type="ARBA" id="ARBA00023136"/>
    </source>
</evidence>
<dbReference type="AlphaFoldDB" id="A0A852Z9R2"/>
<evidence type="ECO:0000313" key="16">
    <source>
        <dbReference type="Proteomes" id="UP000579605"/>
    </source>
</evidence>
<dbReference type="InterPro" id="IPR018764">
    <property type="entry name" value="RskA_C"/>
</dbReference>
<dbReference type="PANTHER" id="PTHR37461:SF1">
    <property type="entry name" value="ANTI-SIGMA-K FACTOR RSKA"/>
    <property type="match status" value="1"/>
</dbReference>
<dbReference type="Gene3D" id="1.10.10.1320">
    <property type="entry name" value="Anti-sigma factor, zinc-finger domain"/>
    <property type="match status" value="1"/>
</dbReference>
<keyword evidence="3" id="KW-1003">Cell membrane</keyword>
<evidence type="ECO:0000259" key="13">
    <source>
        <dbReference type="Pfam" id="PF10099"/>
    </source>
</evidence>
<dbReference type="InterPro" id="IPR041916">
    <property type="entry name" value="Anti_sigma_zinc_sf"/>
</dbReference>
<dbReference type="RefSeq" id="WP_179787579.1">
    <property type="nucleotide sequence ID" value="NZ_BAAARR010000010.1"/>
</dbReference>
<evidence type="ECO:0000256" key="3">
    <source>
        <dbReference type="ARBA" id="ARBA00022475"/>
    </source>
</evidence>
<feature type="domain" description="Anti-sigma K factor RskA C-terminal" evidence="13">
    <location>
        <begin position="142"/>
        <end position="283"/>
    </location>
</feature>
<protein>
    <recommendedName>
        <fullName evidence="10">Regulator of SigK</fullName>
    </recommendedName>
    <alternativeName>
        <fullName evidence="9">Sigma-K anti-sigma factor RskA</fullName>
    </alternativeName>
</protein>
<feature type="region of interest" description="Disordered" evidence="11">
    <location>
        <begin position="80"/>
        <end position="134"/>
    </location>
</feature>
<feature type="domain" description="Putative zinc-finger" evidence="14">
    <location>
        <begin position="15"/>
        <end position="43"/>
    </location>
</feature>
<proteinExistence type="predicted"/>
<organism evidence="15 16">
    <name type="scientific">Actinopolymorpha rutila</name>
    <dbReference type="NCBI Taxonomy" id="446787"/>
    <lineage>
        <taxon>Bacteria</taxon>
        <taxon>Bacillati</taxon>
        <taxon>Actinomycetota</taxon>
        <taxon>Actinomycetes</taxon>
        <taxon>Propionibacteriales</taxon>
        <taxon>Actinopolymorphaceae</taxon>
        <taxon>Actinopolymorpha</taxon>
    </lineage>
</organism>
<evidence type="ECO:0000259" key="14">
    <source>
        <dbReference type="Pfam" id="PF13490"/>
    </source>
</evidence>
<reference evidence="15 16" key="1">
    <citation type="submission" date="2020-07" db="EMBL/GenBank/DDBJ databases">
        <title>Sequencing the genomes of 1000 actinobacteria strains.</title>
        <authorList>
            <person name="Klenk H.-P."/>
        </authorList>
    </citation>
    <scope>NUCLEOTIDE SEQUENCE [LARGE SCALE GENOMIC DNA]</scope>
    <source>
        <strain evidence="15 16">DSM 18448</strain>
    </source>
</reference>
<keyword evidence="5 12" id="KW-1133">Transmembrane helix</keyword>
<evidence type="ECO:0000256" key="4">
    <source>
        <dbReference type="ARBA" id="ARBA00022692"/>
    </source>
</evidence>
<keyword evidence="7 12" id="KW-0472">Membrane</keyword>
<keyword evidence="8" id="KW-0804">Transcription</keyword>
<dbReference type="GO" id="GO:0005886">
    <property type="term" value="C:plasma membrane"/>
    <property type="evidence" value="ECO:0007669"/>
    <property type="project" value="UniProtKB-SubCell"/>
</dbReference>
<evidence type="ECO:0000256" key="5">
    <source>
        <dbReference type="ARBA" id="ARBA00022989"/>
    </source>
</evidence>
<comment type="caution">
    <text evidence="15">The sequence shown here is derived from an EMBL/GenBank/DDBJ whole genome shotgun (WGS) entry which is preliminary data.</text>
</comment>
<dbReference type="PANTHER" id="PTHR37461">
    <property type="entry name" value="ANTI-SIGMA-K FACTOR RSKA"/>
    <property type="match status" value="1"/>
</dbReference>
<dbReference type="Pfam" id="PF10099">
    <property type="entry name" value="RskA_C"/>
    <property type="match status" value="1"/>
</dbReference>
<keyword evidence="6" id="KW-0805">Transcription regulation</keyword>
<name>A0A852Z9R2_9ACTN</name>
<dbReference type="GO" id="GO:0006417">
    <property type="term" value="P:regulation of translation"/>
    <property type="evidence" value="ECO:0007669"/>
    <property type="project" value="TreeGrafter"/>
</dbReference>